<evidence type="ECO:0000313" key="2">
    <source>
        <dbReference type="Proteomes" id="UP001281410"/>
    </source>
</evidence>
<gene>
    <name evidence="1" type="ORF">Dsin_001283</name>
</gene>
<keyword evidence="2" id="KW-1185">Reference proteome</keyword>
<dbReference type="Proteomes" id="UP001281410">
    <property type="component" value="Unassembled WGS sequence"/>
</dbReference>
<reference evidence="1" key="1">
    <citation type="journal article" date="2023" name="Plant J.">
        <title>Genome sequences and population genomics provide insights into the demographic history, inbreeding, and mutation load of two 'living fossil' tree species of Dipteronia.</title>
        <authorList>
            <person name="Feng Y."/>
            <person name="Comes H.P."/>
            <person name="Chen J."/>
            <person name="Zhu S."/>
            <person name="Lu R."/>
            <person name="Zhang X."/>
            <person name="Li P."/>
            <person name="Qiu J."/>
            <person name="Olsen K.M."/>
            <person name="Qiu Y."/>
        </authorList>
    </citation>
    <scope>NUCLEOTIDE SEQUENCE</scope>
    <source>
        <strain evidence="1">NBL</strain>
    </source>
</reference>
<dbReference type="PANTHER" id="PTHR47150">
    <property type="entry name" value="OS12G0169200 PROTEIN"/>
    <property type="match status" value="1"/>
</dbReference>
<dbReference type="EMBL" id="JANJYJ010000001">
    <property type="protein sequence ID" value="KAK3229402.1"/>
    <property type="molecule type" value="Genomic_DNA"/>
</dbReference>
<dbReference type="Pfam" id="PF04827">
    <property type="entry name" value="Plant_tran"/>
    <property type="match status" value="2"/>
</dbReference>
<organism evidence="1 2">
    <name type="scientific">Dipteronia sinensis</name>
    <dbReference type="NCBI Taxonomy" id="43782"/>
    <lineage>
        <taxon>Eukaryota</taxon>
        <taxon>Viridiplantae</taxon>
        <taxon>Streptophyta</taxon>
        <taxon>Embryophyta</taxon>
        <taxon>Tracheophyta</taxon>
        <taxon>Spermatophyta</taxon>
        <taxon>Magnoliopsida</taxon>
        <taxon>eudicotyledons</taxon>
        <taxon>Gunneridae</taxon>
        <taxon>Pentapetalae</taxon>
        <taxon>rosids</taxon>
        <taxon>malvids</taxon>
        <taxon>Sapindales</taxon>
        <taxon>Sapindaceae</taxon>
        <taxon>Hippocastanoideae</taxon>
        <taxon>Acereae</taxon>
        <taxon>Dipteronia</taxon>
    </lineage>
</organism>
<comment type="caution">
    <text evidence="1">The sequence shown here is derived from an EMBL/GenBank/DDBJ whole genome shotgun (WGS) entry which is preliminary data.</text>
</comment>
<dbReference type="PANTHER" id="PTHR47150:SF7">
    <property type="entry name" value="NUCLEASE"/>
    <property type="match status" value="1"/>
</dbReference>
<evidence type="ECO:0000313" key="1">
    <source>
        <dbReference type="EMBL" id="KAK3229402.1"/>
    </source>
</evidence>
<proteinExistence type="predicted"/>
<evidence type="ECO:0008006" key="3">
    <source>
        <dbReference type="Google" id="ProtNLM"/>
    </source>
</evidence>
<name>A0AAE0EIV0_9ROSI</name>
<sequence>MARNNFNAWMLKLIEEEEDDDYGILLGMAVIEGEQLAIESRGPRRGGSMSGHVVIIRNRVEATIRMLAFRASSNSVDDYVGIGESTTIKSLKKFVKAIIAIFGEEYLRSPNSDDVTRLLAIGEKRGFSGMLGSVDCVHWKWKNYPSARAVIWYISIMGNLCQDNFNSVRKQEKLFANAQETSQKDVERAFEVLQARFAIVCGPARF</sequence>
<dbReference type="InterPro" id="IPR006912">
    <property type="entry name" value="Harbinger_derived_prot"/>
</dbReference>
<accession>A0AAE0EIV0</accession>
<protein>
    <recommendedName>
        <fullName evidence="3">Nuclease HARBI1</fullName>
    </recommendedName>
</protein>
<dbReference type="AlphaFoldDB" id="A0AAE0EIV0"/>